<dbReference type="InterPro" id="IPR052018">
    <property type="entry name" value="PHP_domain"/>
</dbReference>
<dbReference type="SUPFAM" id="SSF89550">
    <property type="entry name" value="PHP domain-like"/>
    <property type="match status" value="1"/>
</dbReference>
<evidence type="ECO:0000313" key="1">
    <source>
        <dbReference type="EMBL" id="OGC39643.1"/>
    </source>
</evidence>
<sequence>GIAITDHEEFAGAELASKIDKDFIVIKGQEIDTEYGDIIGLFLEKKIETRKFFEVVKDIRKQGGIIVLPHPAKFHILTDEVLKKVDVVEIFNARLGAKENDMSERLAKDIRRIGITGSDAHFLFEIGNGVSVVEAGSRSIDDIKKAILKGDVQMICKRSGKFLRGVALARKILKR</sequence>
<accession>A0A1F4U5T3</accession>
<dbReference type="EMBL" id="MEUJ01000007">
    <property type="protein sequence ID" value="OGC39643.1"/>
    <property type="molecule type" value="Genomic_DNA"/>
</dbReference>
<dbReference type="GO" id="GO:0035312">
    <property type="term" value="F:5'-3' DNA exonuclease activity"/>
    <property type="evidence" value="ECO:0007669"/>
    <property type="project" value="TreeGrafter"/>
</dbReference>
<dbReference type="AlphaFoldDB" id="A0A1F4U5T3"/>
<proteinExistence type="predicted"/>
<reference evidence="1 2" key="1">
    <citation type="journal article" date="2016" name="Nat. Commun.">
        <title>Thousands of microbial genomes shed light on interconnected biogeochemical processes in an aquifer system.</title>
        <authorList>
            <person name="Anantharaman K."/>
            <person name="Brown C.T."/>
            <person name="Hug L.A."/>
            <person name="Sharon I."/>
            <person name="Castelle C.J."/>
            <person name="Probst A.J."/>
            <person name="Thomas B.C."/>
            <person name="Singh A."/>
            <person name="Wilkins M.J."/>
            <person name="Karaoz U."/>
            <person name="Brodie E.L."/>
            <person name="Williams K.H."/>
            <person name="Hubbard S.S."/>
            <person name="Banfield J.F."/>
        </authorList>
    </citation>
    <scope>NUCLEOTIDE SEQUENCE [LARGE SCALE GENOMIC DNA]</scope>
</reference>
<evidence type="ECO:0008006" key="3">
    <source>
        <dbReference type="Google" id="ProtNLM"/>
    </source>
</evidence>
<dbReference type="GO" id="GO:0004534">
    <property type="term" value="F:5'-3' RNA exonuclease activity"/>
    <property type="evidence" value="ECO:0007669"/>
    <property type="project" value="TreeGrafter"/>
</dbReference>
<dbReference type="CDD" id="cd07432">
    <property type="entry name" value="PHP_HisPPase"/>
    <property type="match status" value="1"/>
</dbReference>
<comment type="caution">
    <text evidence="1">The sequence shown here is derived from an EMBL/GenBank/DDBJ whole genome shotgun (WGS) entry which is preliminary data.</text>
</comment>
<feature type="non-terminal residue" evidence="1">
    <location>
        <position position="1"/>
    </location>
</feature>
<name>A0A1F4U5T3_UNCSA</name>
<dbReference type="PANTHER" id="PTHR42924:SF3">
    <property type="entry name" value="POLYMERASE_HISTIDINOL PHOSPHATASE N-TERMINAL DOMAIN-CONTAINING PROTEIN"/>
    <property type="match status" value="1"/>
</dbReference>
<dbReference type="InterPro" id="IPR016195">
    <property type="entry name" value="Pol/histidinol_Pase-like"/>
</dbReference>
<dbReference type="Proteomes" id="UP000179242">
    <property type="component" value="Unassembled WGS sequence"/>
</dbReference>
<evidence type="ECO:0000313" key="2">
    <source>
        <dbReference type="Proteomes" id="UP000179242"/>
    </source>
</evidence>
<dbReference type="Pfam" id="PF13263">
    <property type="entry name" value="PHP_C"/>
    <property type="match status" value="1"/>
</dbReference>
<gene>
    <name evidence="1" type="ORF">A2438_07225</name>
</gene>
<dbReference type="PANTHER" id="PTHR42924">
    <property type="entry name" value="EXONUCLEASE"/>
    <property type="match status" value="1"/>
</dbReference>
<dbReference type="Gene3D" id="3.20.20.140">
    <property type="entry name" value="Metal-dependent hydrolases"/>
    <property type="match status" value="1"/>
</dbReference>
<organism evidence="1 2">
    <name type="scientific">candidate division WOR-1 bacterium RIFOXYC2_FULL_46_14</name>
    <dbReference type="NCBI Taxonomy" id="1802587"/>
    <lineage>
        <taxon>Bacteria</taxon>
        <taxon>Bacillati</taxon>
        <taxon>Saganbacteria</taxon>
    </lineage>
</organism>
<protein>
    <recommendedName>
        <fullName evidence="3">PHP domain-containing protein</fullName>
    </recommendedName>
</protein>